<evidence type="ECO:0000313" key="2">
    <source>
        <dbReference type="Proteomes" id="UP000031397"/>
    </source>
</evidence>
<name>A0A0C1Q3B2_9LACO</name>
<dbReference type="GO" id="GO:0005737">
    <property type="term" value="C:cytoplasm"/>
    <property type="evidence" value="ECO:0007669"/>
    <property type="project" value="TreeGrafter"/>
</dbReference>
<dbReference type="InterPro" id="IPR050772">
    <property type="entry name" value="Hydratase-Decarb/MhpD_sf"/>
</dbReference>
<keyword evidence="2" id="KW-1185">Reference proteome</keyword>
<dbReference type="GeneID" id="74912967"/>
<dbReference type="OrthoDB" id="9792137at2"/>
<sequence>MTQTNITDALYDAYKDNNALQISEFRDSVIDDTQAYKVQKESYLLRNEKVGGYKISLTSPETQKMFSSNEPLFGNIGIQHILKSPTLIDLSTLNEPLIEVELAFTAKEDIFAEDTPVTLLEKTSISGAIEIPDSRFKNWFPDLPKNLVIADDAVGAYVIVGKQLNAKKFFPSDLSNITVELFHNGNKVSSGRGSEVLNNPLNALSWLSKKLKTNNQIIKKGNVISTGTFLLPKKLLSGKWTAIFSNNLGDVNLTVK</sequence>
<dbReference type="SUPFAM" id="SSF56529">
    <property type="entry name" value="FAH"/>
    <property type="match status" value="1"/>
</dbReference>
<dbReference type="PATRIC" id="fig|1614.7.peg.267"/>
<dbReference type="InterPro" id="IPR036663">
    <property type="entry name" value="Fumarylacetoacetase_C_sf"/>
</dbReference>
<gene>
    <name evidence="1" type="ORF">LfDm3_0277</name>
</gene>
<dbReference type="AlphaFoldDB" id="A0A0C1Q3B2"/>
<dbReference type="RefSeq" id="WP_039143366.1">
    <property type="nucleotide sequence ID" value="NZ_JOJZ01000009.1"/>
</dbReference>
<organism evidence="1 2">
    <name type="scientific">Fructilactobacillus fructivorans</name>
    <dbReference type="NCBI Taxonomy" id="1614"/>
    <lineage>
        <taxon>Bacteria</taxon>
        <taxon>Bacillati</taxon>
        <taxon>Bacillota</taxon>
        <taxon>Bacilli</taxon>
        <taxon>Lactobacillales</taxon>
        <taxon>Lactobacillaceae</taxon>
        <taxon>Fructilactobacillus</taxon>
    </lineage>
</organism>
<reference evidence="1 2" key="1">
    <citation type="submission" date="2014-06" db="EMBL/GenBank/DDBJ databases">
        <title>Functional and comparative genomic analyses of the Drosophila gut microbiota identify candidate symbiosis factors.</title>
        <authorList>
            <person name="Newell P.D."/>
            <person name="Chaston J.M."/>
            <person name="Douglas A.E."/>
        </authorList>
    </citation>
    <scope>NUCLEOTIDE SEQUENCE [LARGE SCALE GENOMIC DNA]</scope>
    <source>
        <strain evidence="1 2">DmCS_002</strain>
    </source>
</reference>
<proteinExistence type="predicted"/>
<comment type="caution">
    <text evidence="1">The sequence shown here is derived from an EMBL/GenBank/DDBJ whole genome shotgun (WGS) entry which is preliminary data.</text>
</comment>
<dbReference type="EMBL" id="JOJZ01000009">
    <property type="protein sequence ID" value="KID42348.1"/>
    <property type="molecule type" value="Genomic_DNA"/>
</dbReference>
<protein>
    <submittedName>
        <fullName evidence="1">2-oxo-hepta-3-ene-1,7-dioate hydratase</fullName>
    </submittedName>
</protein>
<dbReference type="PANTHER" id="PTHR30143:SF0">
    <property type="entry name" value="2-KETO-4-PENTENOATE HYDRATASE"/>
    <property type="match status" value="1"/>
</dbReference>
<dbReference type="Proteomes" id="UP000031397">
    <property type="component" value="Unassembled WGS sequence"/>
</dbReference>
<dbReference type="Gene3D" id="3.90.850.10">
    <property type="entry name" value="Fumarylacetoacetase-like, C-terminal domain"/>
    <property type="match status" value="1"/>
</dbReference>
<dbReference type="GO" id="GO:0008684">
    <property type="term" value="F:2-oxopent-4-enoate hydratase activity"/>
    <property type="evidence" value="ECO:0007669"/>
    <property type="project" value="TreeGrafter"/>
</dbReference>
<evidence type="ECO:0000313" key="1">
    <source>
        <dbReference type="EMBL" id="KID42348.1"/>
    </source>
</evidence>
<dbReference type="PANTHER" id="PTHR30143">
    <property type="entry name" value="ACID HYDRATASE"/>
    <property type="match status" value="1"/>
</dbReference>
<accession>A0A0C1Q3B2</accession>